<reference evidence="2 3" key="1">
    <citation type="submission" date="2019-02" db="EMBL/GenBank/DDBJ databases">
        <title>Deep-cultivation of Planctomycetes and their phenomic and genomic characterization uncovers novel biology.</title>
        <authorList>
            <person name="Wiegand S."/>
            <person name="Jogler M."/>
            <person name="Boedeker C."/>
            <person name="Pinto D."/>
            <person name="Vollmers J."/>
            <person name="Rivas-Marin E."/>
            <person name="Kohn T."/>
            <person name="Peeters S.H."/>
            <person name="Heuer A."/>
            <person name="Rast P."/>
            <person name="Oberbeckmann S."/>
            <person name="Bunk B."/>
            <person name="Jeske O."/>
            <person name="Meyerdierks A."/>
            <person name="Storesund J.E."/>
            <person name="Kallscheuer N."/>
            <person name="Luecker S."/>
            <person name="Lage O.M."/>
            <person name="Pohl T."/>
            <person name="Merkel B.J."/>
            <person name="Hornburger P."/>
            <person name="Mueller R.-W."/>
            <person name="Bruemmer F."/>
            <person name="Labrenz M."/>
            <person name="Spormann A.M."/>
            <person name="Op den Camp H."/>
            <person name="Overmann J."/>
            <person name="Amann R."/>
            <person name="Jetten M.S.M."/>
            <person name="Mascher T."/>
            <person name="Medema M.H."/>
            <person name="Devos D.P."/>
            <person name="Kaster A.-K."/>
            <person name="Ovreas L."/>
            <person name="Rohde M."/>
            <person name="Galperin M.Y."/>
            <person name="Jogler C."/>
        </authorList>
    </citation>
    <scope>NUCLEOTIDE SEQUENCE [LARGE SCALE GENOMIC DNA]</scope>
    <source>
        <strain evidence="2 3">Pla175</strain>
    </source>
</reference>
<evidence type="ECO:0000313" key="2">
    <source>
        <dbReference type="EMBL" id="QDU90513.1"/>
    </source>
</evidence>
<gene>
    <name evidence="2" type="ORF">Pla175_39190</name>
</gene>
<dbReference type="EMBL" id="CP036291">
    <property type="protein sequence ID" value="QDU90513.1"/>
    <property type="molecule type" value="Genomic_DNA"/>
</dbReference>
<proteinExistence type="predicted"/>
<dbReference type="Proteomes" id="UP000317429">
    <property type="component" value="Chromosome"/>
</dbReference>
<feature type="region of interest" description="Disordered" evidence="1">
    <location>
        <begin position="164"/>
        <end position="189"/>
    </location>
</feature>
<feature type="compositionally biased region" description="Basic and acidic residues" evidence="1">
    <location>
        <begin position="173"/>
        <end position="189"/>
    </location>
</feature>
<sequence length="189" mass="22298">MYLPKPTKTEQVDQLLRNARLRDELEPLLDESIAWVDTQRMPTAVENDFLESILEWERAPMEPIRAWFDPPLDPPDPRRLGPNQLHNILLEVVERLFQKRVVLDFTDHLTDRELYALVIRDILPSYEKKLERGGAYLHWDCSGADSDPSDWLRYYASDADRELWEEETGDTAPQRREPPYRRDLPTAPM</sequence>
<evidence type="ECO:0000256" key="1">
    <source>
        <dbReference type="SAM" id="MobiDB-lite"/>
    </source>
</evidence>
<dbReference type="KEGG" id="pnd:Pla175_39190"/>
<organism evidence="2 3">
    <name type="scientific">Pirellulimonas nuda</name>
    <dbReference type="NCBI Taxonomy" id="2528009"/>
    <lineage>
        <taxon>Bacteria</taxon>
        <taxon>Pseudomonadati</taxon>
        <taxon>Planctomycetota</taxon>
        <taxon>Planctomycetia</taxon>
        <taxon>Pirellulales</taxon>
        <taxon>Lacipirellulaceae</taxon>
        <taxon>Pirellulimonas</taxon>
    </lineage>
</organism>
<dbReference type="OrthoDB" id="262458at2"/>
<evidence type="ECO:0000313" key="3">
    <source>
        <dbReference type="Proteomes" id="UP000317429"/>
    </source>
</evidence>
<name>A0A518DGA4_9BACT</name>
<accession>A0A518DGA4</accession>
<keyword evidence="3" id="KW-1185">Reference proteome</keyword>
<protein>
    <submittedName>
        <fullName evidence="2">Uncharacterized protein</fullName>
    </submittedName>
</protein>
<dbReference type="AlphaFoldDB" id="A0A518DGA4"/>
<dbReference type="RefSeq" id="WP_145289134.1">
    <property type="nucleotide sequence ID" value="NZ_CP036291.1"/>
</dbReference>